<dbReference type="Proteomes" id="UP000887578">
    <property type="component" value="Unplaced"/>
</dbReference>
<organism evidence="1 2">
    <name type="scientific">Panagrolaimus davidi</name>
    <dbReference type="NCBI Taxonomy" id="227884"/>
    <lineage>
        <taxon>Eukaryota</taxon>
        <taxon>Metazoa</taxon>
        <taxon>Ecdysozoa</taxon>
        <taxon>Nematoda</taxon>
        <taxon>Chromadorea</taxon>
        <taxon>Rhabditida</taxon>
        <taxon>Tylenchina</taxon>
        <taxon>Panagrolaimomorpha</taxon>
        <taxon>Panagrolaimoidea</taxon>
        <taxon>Panagrolaimidae</taxon>
        <taxon>Panagrolaimus</taxon>
    </lineage>
</organism>
<evidence type="ECO:0000313" key="2">
    <source>
        <dbReference type="WBParaSite" id="PDA_v2.g11045.t1"/>
    </source>
</evidence>
<accession>A0A914P1F8</accession>
<dbReference type="WBParaSite" id="PDA_v2.g11045.t1">
    <property type="protein sequence ID" value="PDA_v2.g11045.t1"/>
    <property type="gene ID" value="PDA_v2.g11045"/>
</dbReference>
<name>A0A914P1F8_9BILA</name>
<proteinExistence type="predicted"/>
<reference evidence="2" key="1">
    <citation type="submission" date="2022-11" db="UniProtKB">
        <authorList>
            <consortium name="WormBaseParasite"/>
        </authorList>
    </citation>
    <scope>IDENTIFICATION</scope>
</reference>
<protein>
    <submittedName>
        <fullName evidence="2">Uncharacterized protein</fullName>
    </submittedName>
</protein>
<sequence>MSERNKYKLSYLKARQAKADANRRAVPKKIKTEEKENIKGKVVVYGDTSVSIDPSITSSSAQTPIPYSENVIETVKQSIADITSINIDSNITPPVSSPTSTPFSTEAIQESSRSNVKRELEEIDDCMVVVEPPIKKPKTEYNETFAFEHPSTSILKEICKKLNLEYSHGAYQFWADIVFQNVVPASNNIQSHSFKSKNIFACLCQFFTGKTKSCFLFQHAINSALFDDLNASGIMPLKEIEKFCTSNIVFDEHVEFIAKYLSCRIGIFENGILRKFGKWQNKCFNFDSFIRGWSFFCCS</sequence>
<dbReference type="AlphaFoldDB" id="A0A914P1F8"/>
<keyword evidence="1" id="KW-1185">Reference proteome</keyword>
<evidence type="ECO:0000313" key="1">
    <source>
        <dbReference type="Proteomes" id="UP000887578"/>
    </source>
</evidence>